<protein>
    <submittedName>
        <fullName evidence="2">Uncharacterized protein</fullName>
    </submittedName>
</protein>
<dbReference type="HOGENOM" id="CLU_1960456_0_0_1"/>
<sequence>MVFASSLKSALASPQGSDIHKICGCLRTPKLTEESVYSPHFDLIIRDDFRQKAKPETQGMLVKDKMEMTQGQQFPHTTQDAGGDTVRGGEHPTYPEGNSTPASRVLGYHRNPCGHVRHIYAHGMFRGN</sequence>
<dbReference type="InParanoid" id="A0A0C3L076"/>
<evidence type="ECO:0000256" key="1">
    <source>
        <dbReference type="SAM" id="MobiDB-lite"/>
    </source>
</evidence>
<proteinExistence type="predicted"/>
<dbReference type="AlphaFoldDB" id="A0A0C3L076"/>
<organism evidence="2 3">
    <name type="scientific">Pisolithus tinctorius Marx 270</name>
    <dbReference type="NCBI Taxonomy" id="870435"/>
    <lineage>
        <taxon>Eukaryota</taxon>
        <taxon>Fungi</taxon>
        <taxon>Dikarya</taxon>
        <taxon>Basidiomycota</taxon>
        <taxon>Agaricomycotina</taxon>
        <taxon>Agaricomycetes</taxon>
        <taxon>Agaricomycetidae</taxon>
        <taxon>Boletales</taxon>
        <taxon>Sclerodermatineae</taxon>
        <taxon>Pisolithaceae</taxon>
        <taxon>Pisolithus</taxon>
    </lineage>
</organism>
<reference evidence="3" key="2">
    <citation type="submission" date="2015-01" db="EMBL/GenBank/DDBJ databases">
        <title>Evolutionary Origins and Diversification of the Mycorrhizal Mutualists.</title>
        <authorList>
            <consortium name="DOE Joint Genome Institute"/>
            <consortium name="Mycorrhizal Genomics Consortium"/>
            <person name="Kohler A."/>
            <person name="Kuo A."/>
            <person name="Nagy L.G."/>
            <person name="Floudas D."/>
            <person name="Copeland A."/>
            <person name="Barry K.W."/>
            <person name="Cichocki N."/>
            <person name="Veneault-Fourrey C."/>
            <person name="LaButti K."/>
            <person name="Lindquist E.A."/>
            <person name="Lipzen A."/>
            <person name="Lundell T."/>
            <person name="Morin E."/>
            <person name="Murat C."/>
            <person name="Riley R."/>
            <person name="Ohm R."/>
            <person name="Sun H."/>
            <person name="Tunlid A."/>
            <person name="Henrissat B."/>
            <person name="Grigoriev I.V."/>
            <person name="Hibbett D.S."/>
            <person name="Martin F."/>
        </authorList>
    </citation>
    <scope>NUCLEOTIDE SEQUENCE [LARGE SCALE GENOMIC DNA]</scope>
    <source>
        <strain evidence="3">Marx 270</strain>
    </source>
</reference>
<name>A0A0C3L076_PISTI</name>
<accession>A0A0C3L076</accession>
<evidence type="ECO:0000313" key="2">
    <source>
        <dbReference type="EMBL" id="KIO15187.1"/>
    </source>
</evidence>
<dbReference type="EMBL" id="KN831944">
    <property type="protein sequence ID" value="KIO15187.1"/>
    <property type="molecule type" value="Genomic_DNA"/>
</dbReference>
<dbReference type="Proteomes" id="UP000054217">
    <property type="component" value="Unassembled WGS sequence"/>
</dbReference>
<reference evidence="2 3" key="1">
    <citation type="submission" date="2014-04" db="EMBL/GenBank/DDBJ databases">
        <authorList>
            <consortium name="DOE Joint Genome Institute"/>
            <person name="Kuo A."/>
            <person name="Kohler A."/>
            <person name="Costa M.D."/>
            <person name="Nagy L.G."/>
            <person name="Floudas D."/>
            <person name="Copeland A."/>
            <person name="Barry K.W."/>
            <person name="Cichocki N."/>
            <person name="Veneault-Fourrey C."/>
            <person name="LaButti K."/>
            <person name="Lindquist E.A."/>
            <person name="Lipzen A."/>
            <person name="Lundell T."/>
            <person name="Morin E."/>
            <person name="Murat C."/>
            <person name="Sun H."/>
            <person name="Tunlid A."/>
            <person name="Henrissat B."/>
            <person name="Grigoriev I.V."/>
            <person name="Hibbett D.S."/>
            <person name="Martin F."/>
            <person name="Nordberg H.P."/>
            <person name="Cantor M.N."/>
            <person name="Hua S.X."/>
        </authorList>
    </citation>
    <scope>NUCLEOTIDE SEQUENCE [LARGE SCALE GENOMIC DNA]</scope>
    <source>
        <strain evidence="2 3">Marx 270</strain>
    </source>
</reference>
<feature type="region of interest" description="Disordered" evidence="1">
    <location>
        <begin position="74"/>
        <end position="103"/>
    </location>
</feature>
<gene>
    <name evidence="2" type="ORF">M404DRAFT_991901</name>
</gene>
<evidence type="ECO:0000313" key="3">
    <source>
        <dbReference type="Proteomes" id="UP000054217"/>
    </source>
</evidence>
<keyword evidence="3" id="KW-1185">Reference proteome</keyword>